<dbReference type="GO" id="GO:0005739">
    <property type="term" value="C:mitochondrion"/>
    <property type="evidence" value="ECO:0007669"/>
    <property type="project" value="TreeGrafter"/>
</dbReference>
<evidence type="ECO:0000256" key="1">
    <source>
        <dbReference type="ARBA" id="ARBA00008383"/>
    </source>
</evidence>
<dbReference type="InterPro" id="IPR011107">
    <property type="entry name" value="PPI_Ypi1"/>
</dbReference>
<evidence type="ECO:0008006" key="6">
    <source>
        <dbReference type="Google" id="ProtNLM"/>
    </source>
</evidence>
<dbReference type="FunFam" id="3.40.50.10540:FF:000005">
    <property type="entry name" value="succinate--hydroxymethylglutarate CoA-transferase isoform X1"/>
    <property type="match status" value="1"/>
</dbReference>
<dbReference type="Gene3D" id="3.40.50.10540">
    <property type="entry name" value="Crotonobetainyl-coa:carnitine coa-transferase, domain 1"/>
    <property type="match status" value="1"/>
</dbReference>
<feature type="region of interest" description="Disordered" evidence="3">
    <location>
        <begin position="480"/>
        <end position="562"/>
    </location>
</feature>
<dbReference type="AlphaFoldDB" id="A0A9P0B8A3"/>
<evidence type="ECO:0000256" key="2">
    <source>
        <dbReference type="ARBA" id="ARBA00022679"/>
    </source>
</evidence>
<organism evidence="4 5">
    <name type="scientific">Brassicogethes aeneus</name>
    <name type="common">Rape pollen beetle</name>
    <name type="synonym">Meligethes aeneus</name>
    <dbReference type="NCBI Taxonomy" id="1431903"/>
    <lineage>
        <taxon>Eukaryota</taxon>
        <taxon>Metazoa</taxon>
        <taxon>Ecdysozoa</taxon>
        <taxon>Arthropoda</taxon>
        <taxon>Hexapoda</taxon>
        <taxon>Insecta</taxon>
        <taxon>Pterygota</taxon>
        <taxon>Neoptera</taxon>
        <taxon>Endopterygota</taxon>
        <taxon>Coleoptera</taxon>
        <taxon>Polyphaga</taxon>
        <taxon>Cucujiformia</taxon>
        <taxon>Nitidulidae</taxon>
        <taxon>Meligethinae</taxon>
        <taxon>Brassicogethes</taxon>
    </lineage>
</organism>
<proteinExistence type="inferred from homology"/>
<accession>A0A9P0B8A3</accession>
<dbReference type="SUPFAM" id="SSF89796">
    <property type="entry name" value="CoA-transferase family III (CaiB/BaiF)"/>
    <property type="match status" value="1"/>
</dbReference>
<evidence type="ECO:0000256" key="3">
    <source>
        <dbReference type="SAM" id="MobiDB-lite"/>
    </source>
</evidence>
<reference evidence="4" key="1">
    <citation type="submission" date="2021-12" db="EMBL/GenBank/DDBJ databases">
        <authorList>
            <person name="King R."/>
        </authorList>
    </citation>
    <scope>NUCLEOTIDE SEQUENCE</scope>
</reference>
<name>A0A9P0B8A3_BRAAE</name>
<dbReference type="InterPro" id="IPR023606">
    <property type="entry name" value="CoA-Trfase_III_dom_1_sf"/>
</dbReference>
<dbReference type="PANTHER" id="PTHR48207">
    <property type="entry name" value="SUCCINATE--HYDROXYMETHYLGLUTARATE COA-TRANSFERASE"/>
    <property type="match status" value="1"/>
</dbReference>
<keyword evidence="5" id="KW-1185">Reference proteome</keyword>
<dbReference type="EMBL" id="OV121136">
    <property type="protein sequence ID" value="CAH0557167.1"/>
    <property type="molecule type" value="Genomic_DNA"/>
</dbReference>
<dbReference type="GO" id="GO:0004865">
    <property type="term" value="F:protein serine/threonine phosphatase inhibitor activity"/>
    <property type="evidence" value="ECO:0007669"/>
    <property type="project" value="InterPro"/>
</dbReference>
<dbReference type="InterPro" id="IPR050483">
    <property type="entry name" value="CoA-transferase_III_domain"/>
</dbReference>
<comment type="similarity">
    <text evidence="1">Belongs to the CoA-transferase III family.</text>
</comment>
<evidence type="ECO:0000313" key="5">
    <source>
        <dbReference type="Proteomes" id="UP001154078"/>
    </source>
</evidence>
<dbReference type="InterPro" id="IPR044855">
    <property type="entry name" value="CoA-Trfase_III_dom3_sf"/>
</dbReference>
<gene>
    <name evidence="4" type="ORF">MELIAE_LOCUS7947</name>
</gene>
<dbReference type="Pfam" id="PF07491">
    <property type="entry name" value="PPI_Ypi1"/>
    <property type="match status" value="1"/>
</dbReference>
<dbReference type="PANTHER" id="PTHR48207:SF3">
    <property type="entry name" value="SUCCINATE--HYDROXYMETHYLGLUTARATE COA-TRANSFERASE"/>
    <property type="match status" value="1"/>
</dbReference>
<dbReference type="Proteomes" id="UP001154078">
    <property type="component" value="Chromosome 5"/>
</dbReference>
<dbReference type="Gene3D" id="3.30.1540.10">
    <property type="entry name" value="formyl-coa transferase, domain 3"/>
    <property type="match status" value="1"/>
</dbReference>
<sequence length="562" mass="62240">MTEPKSSQTQECATTSTLTVTESEPAQANFGQIRCKHDGISPLEGIRVLDLTRIVAGPYCTMILSDLGAEVIKIERPGAGDEARKWGPPFIRNTPESCYFIALNRNKKSICVDLKSKSGQELLYELAKESDVLVENYVPGKLSELNLGYDKLKEIAPQLIYCSITGYGPTGPYSKKPGYDVIAASVGGLLHITGPQNGEPVKVGVAVTDLATGLYAHGAIMAALIKRTKTKCGQKIDCNLLSTQVASLINIGSNYLNANKEASRWGTAHESIVPYEAFPTKDGYFTIGTGSDKQFKDFCERINKPELSENKKFLTNKLRVKNRGELLKTLRECLIQKTNKEWFKIFEGAQFPCGPINTLQETFNDEHIKSIGLVKTMEHPIAGEIKVVGPPVEFSEGGNIVRNPPPTLGQHTDEILRDILCYNNEKILDLRKNNDVPTLTLKLRKPRTDRKVQWSNETIDNEHLNRKKSKCCCIYDKPKKFGESSSSESSEDECDHCHGHVEKKKKKRTANSSDSPPRPPDLPDSSPGDQDVTNSEAVAEKIAEEENRNEESIPQPDSTSDK</sequence>
<protein>
    <recommendedName>
        <fullName evidence="6">Succinate--hydroxymethylglutarate CoA-transferase</fullName>
    </recommendedName>
</protein>
<keyword evidence="2" id="KW-0808">Transferase</keyword>
<dbReference type="GO" id="GO:0047369">
    <property type="term" value="F:succinate-hydroxymethylglutarate CoA-transferase activity"/>
    <property type="evidence" value="ECO:0007669"/>
    <property type="project" value="TreeGrafter"/>
</dbReference>
<evidence type="ECO:0000313" key="4">
    <source>
        <dbReference type="EMBL" id="CAH0557167.1"/>
    </source>
</evidence>
<feature type="compositionally biased region" description="Basic and acidic residues" evidence="3">
    <location>
        <begin position="538"/>
        <end position="551"/>
    </location>
</feature>
<dbReference type="OrthoDB" id="5863171at2759"/>
<dbReference type="Pfam" id="PF02515">
    <property type="entry name" value="CoA_transf_3"/>
    <property type="match status" value="1"/>
</dbReference>
<dbReference type="InterPro" id="IPR003673">
    <property type="entry name" value="CoA-Trfase_fam_III"/>
</dbReference>